<keyword evidence="1" id="KW-0472">Membrane</keyword>
<dbReference type="RefSeq" id="WP_096432992.1">
    <property type="nucleotide sequence ID" value="NZ_AP018042.1"/>
</dbReference>
<dbReference type="AlphaFoldDB" id="A0A1Y1CQB3"/>
<reference evidence="3 4" key="1">
    <citation type="journal article" date="2018" name="Mar. Genomics">
        <title>Complete genome sequence of Marinifilaceae bacterium strain SPP2, isolated from the Antarctic marine sediment.</title>
        <authorList>
            <person name="Watanabe M."/>
            <person name="Kojima H."/>
            <person name="Fukui M."/>
        </authorList>
    </citation>
    <scope>NUCLEOTIDE SEQUENCE [LARGE SCALE GENOMIC DNA]</scope>
    <source>
        <strain evidence="3 4">SPP2</strain>
    </source>
</reference>
<evidence type="ECO:0000259" key="2">
    <source>
        <dbReference type="Pfam" id="PF22570"/>
    </source>
</evidence>
<feature type="transmembrane region" description="Helical" evidence="1">
    <location>
        <begin position="63"/>
        <end position="81"/>
    </location>
</feature>
<reference evidence="4" key="2">
    <citation type="journal article" date="2020" name="Antonie Van Leeuwenhoek">
        <title>Labilibaculum antarcticum sp. nov., a novel facultative anaerobic, psychrotorelant bacterium isolated from marine sediment of Antarctica.</title>
        <authorList>
            <person name="Watanabe M."/>
            <person name="Kojima H."/>
            <person name="Fukui M."/>
        </authorList>
    </citation>
    <scope>NUCLEOTIDE SEQUENCE [LARGE SCALE GENOMIC DNA]</scope>
    <source>
        <strain evidence="4">SPP2</strain>
    </source>
</reference>
<protein>
    <recommendedName>
        <fullName evidence="2">LiaF transmembrane domain-containing protein</fullName>
    </recommendedName>
</protein>
<feature type="transmembrane region" description="Helical" evidence="1">
    <location>
        <begin position="37"/>
        <end position="56"/>
    </location>
</feature>
<name>A0A1Y1CQB3_9BACT</name>
<keyword evidence="4" id="KW-1185">Reference proteome</keyword>
<proteinExistence type="predicted"/>
<feature type="transmembrane region" description="Helical" evidence="1">
    <location>
        <begin position="87"/>
        <end position="104"/>
    </location>
</feature>
<evidence type="ECO:0000313" key="3">
    <source>
        <dbReference type="EMBL" id="BAX82565.1"/>
    </source>
</evidence>
<accession>A0A1Y1CQB3</accession>
<organism evidence="3 4">
    <name type="scientific">Labilibaculum antarcticum</name>
    <dbReference type="NCBI Taxonomy" id="1717717"/>
    <lineage>
        <taxon>Bacteria</taxon>
        <taxon>Pseudomonadati</taxon>
        <taxon>Bacteroidota</taxon>
        <taxon>Bacteroidia</taxon>
        <taxon>Marinilabiliales</taxon>
        <taxon>Marinifilaceae</taxon>
        <taxon>Labilibaculum</taxon>
    </lineage>
</organism>
<dbReference type="EMBL" id="AP018042">
    <property type="protein sequence ID" value="BAX82565.1"/>
    <property type="molecule type" value="Genomic_DNA"/>
</dbReference>
<dbReference type="InterPro" id="IPR054331">
    <property type="entry name" value="LiaF_TM"/>
</dbReference>
<dbReference type="Proteomes" id="UP000218267">
    <property type="component" value="Chromosome"/>
</dbReference>
<feature type="domain" description="LiaF transmembrane" evidence="2">
    <location>
        <begin position="11"/>
        <end position="105"/>
    </location>
</feature>
<feature type="transmembrane region" description="Helical" evidence="1">
    <location>
        <begin position="9"/>
        <end position="25"/>
    </location>
</feature>
<dbReference type="OrthoDB" id="1120776at2"/>
<keyword evidence="1" id="KW-0812">Transmembrane</keyword>
<evidence type="ECO:0000256" key="1">
    <source>
        <dbReference type="SAM" id="Phobius"/>
    </source>
</evidence>
<keyword evidence="1" id="KW-1133">Transmembrane helix</keyword>
<evidence type="ECO:0000313" key="4">
    <source>
        <dbReference type="Proteomes" id="UP000218267"/>
    </source>
</evidence>
<dbReference type="Pfam" id="PF22570">
    <property type="entry name" value="LiaF-TM"/>
    <property type="match status" value="1"/>
</dbReference>
<dbReference type="KEGG" id="mbas:ALGA_4274"/>
<gene>
    <name evidence="3" type="ORF">ALGA_4274</name>
</gene>
<sequence>MDENKKNKSLFVGLLLIIVGIVIVFERLNYQSNFIEIYLYRWEAFLILFGVLQVLIRRKIFGGLMAIAAGTYFMMDDLYFLPQNWEIWFFPVLLIIGGIAFIFAPDSPYCCKNK</sequence>